<evidence type="ECO:0000256" key="1">
    <source>
        <dbReference type="ARBA" id="ARBA00006817"/>
    </source>
</evidence>
<evidence type="ECO:0000259" key="2">
    <source>
        <dbReference type="Pfam" id="PF08327"/>
    </source>
</evidence>
<comment type="caution">
    <text evidence="3">The sequence shown here is derived from an EMBL/GenBank/DDBJ whole genome shotgun (WGS) entry which is preliminary data.</text>
</comment>
<dbReference type="SUPFAM" id="SSF55961">
    <property type="entry name" value="Bet v1-like"/>
    <property type="match status" value="1"/>
</dbReference>
<reference evidence="3 4" key="1">
    <citation type="submission" date="2024-06" db="EMBL/GenBank/DDBJ databases">
        <title>The Natural Products Discovery Center: Release of the First 8490 Sequenced Strains for Exploring Actinobacteria Biosynthetic Diversity.</title>
        <authorList>
            <person name="Kalkreuter E."/>
            <person name="Kautsar S.A."/>
            <person name="Yang D."/>
            <person name="Bader C.D."/>
            <person name="Teijaro C.N."/>
            <person name="Fluegel L."/>
            <person name="Davis C.M."/>
            <person name="Simpson J.R."/>
            <person name="Lauterbach L."/>
            <person name="Steele A.D."/>
            <person name="Gui C."/>
            <person name="Meng S."/>
            <person name="Li G."/>
            <person name="Viehrig K."/>
            <person name="Ye F."/>
            <person name="Su P."/>
            <person name="Kiefer A.F."/>
            <person name="Nichols A."/>
            <person name="Cepeda A.J."/>
            <person name="Yan W."/>
            <person name="Fan B."/>
            <person name="Jiang Y."/>
            <person name="Adhikari A."/>
            <person name="Zheng C.-J."/>
            <person name="Schuster L."/>
            <person name="Cowan T.M."/>
            <person name="Smanski M.J."/>
            <person name="Chevrette M.G."/>
            <person name="De Carvalho L.P.S."/>
            <person name="Shen B."/>
        </authorList>
    </citation>
    <scope>NUCLEOTIDE SEQUENCE [LARGE SCALE GENOMIC DNA]</scope>
    <source>
        <strain evidence="3 4">NPDC001166</strain>
    </source>
</reference>
<sequence>MRRDLTLETDLPHLPADVWQALTDPAALSEWLMPVHDFEPVVGQRFHLRAKPMPGWDGVIEGKILEADEPHRLVYTWKGSRMRSNTAVRWTLTALPHGAGTRLRLDHQGFEGIGGAVLAFMHRGGWKKFVTRQLPAHLAAPATAASSRRSA</sequence>
<dbReference type="Pfam" id="PF08327">
    <property type="entry name" value="AHSA1"/>
    <property type="match status" value="1"/>
</dbReference>
<dbReference type="CDD" id="cd07814">
    <property type="entry name" value="SRPBCC_CalC_Aha1-like"/>
    <property type="match status" value="1"/>
</dbReference>
<dbReference type="InterPro" id="IPR013538">
    <property type="entry name" value="ASHA1/2-like_C"/>
</dbReference>
<dbReference type="InterPro" id="IPR023393">
    <property type="entry name" value="START-like_dom_sf"/>
</dbReference>
<accession>A0ABV1UJ45</accession>
<proteinExistence type="inferred from homology"/>
<gene>
    <name evidence="3" type="ORF">ABT272_39530</name>
</gene>
<dbReference type="EMBL" id="JBEPAZ010000068">
    <property type="protein sequence ID" value="MER6433758.1"/>
    <property type="molecule type" value="Genomic_DNA"/>
</dbReference>
<dbReference type="RefSeq" id="WP_352065773.1">
    <property type="nucleotide sequence ID" value="NZ_JBEPAZ010000068.1"/>
</dbReference>
<dbReference type="Gene3D" id="3.30.530.20">
    <property type="match status" value="1"/>
</dbReference>
<evidence type="ECO:0000313" key="4">
    <source>
        <dbReference type="Proteomes" id="UP001470023"/>
    </source>
</evidence>
<feature type="domain" description="Activator of Hsp90 ATPase homologue 1/2-like C-terminal" evidence="2">
    <location>
        <begin position="15"/>
        <end position="138"/>
    </location>
</feature>
<organism evidence="3 4">
    <name type="scientific">Streptomyces sp. 900105245</name>
    <dbReference type="NCBI Taxonomy" id="3154379"/>
    <lineage>
        <taxon>Bacteria</taxon>
        <taxon>Bacillati</taxon>
        <taxon>Actinomycetota</taxon>
        <taxon>Actinomycetes</taxon>
        <taxon>Kitasatosporales</taxon>
        <taxon>Streptomycetaceae</taxon>
        <taxon>Streptomyces</taxon>
    </lineage>
</organism>
<protein>
    <submittedName>
        <fullName evidence="3">SRPBCC domain-containing protein</fullName>
    </submittedName>
</protein>
<keyword evidence="4" id="KW-1185">Reference proteome</keyword>
<comment type="similarity">
    <text evidence="1">Belongs to the AHA1 family.</text>
</comment>
<evidence type="ECO:0000313" key="3">
    <source>
        <dbReference type="EMBL" id="MER6433758.1"/>
    </source>
</evidence>
<dbReference type="Proteomes" id="UP001470023">
    <property type="component" value="Unassembled WGS sequence"/>
</dbReference>
<name>A0ABV1UJ45_9ACTN</name>